<sequence length="516" mass="57183">MSESESPPPETTHDITFSASLTTYTKTGKKGIETKKTKIKEFKFSVSDDNYLELLRECLESQGMERYQVAAKQRFGFKVCDTLDVDDEKDYKNMVTSILADTPLKIKIIFDMKDVQQNCPVTTIGDRGDEDRGDEDSDLKDDETTFDQGEVTDQERELAHLRLKLEKAYGNPNGNTKTFIYADGTQLRLTPSMINEWTRALYDGETTIKQPPHSPTFDLTNRAPSLLPGGRGVSTSSSGSSDLAAVTTILNTLSNSTHSSHPPAPLPTELPPPALPVITTLTSLNRFLAHCQKDLGILGALDYKSPLQRHAYGPDILHKVELETLESLGIPAGNAIRLKDASQPWITGPLAKQKHGESSPECEPERTPKKQHLVEYEKWWYNDAGNESGSSRFTAPIMAIHEDGVQMEAGLQIYYKCTARDDWFPLPPGKASQSSRYVNYSVSKKPSPIKHSSITIATAPSTTRWLAKADKGADASWMPMISHLSALSSRKDTLSMLMKFKSNFSHGAAPKFQLSH</sequence>
<feature type="compositionally biased region" description="Acidic residues" evidence="1">
    <location>
        <begin position="131"/>
        <end position="145"/>
    </location>
</feature>
<proteinExistence type="predicted"/>
<dbReference type="AlphaFoldDB" id="A0A166SIS2"/>
<accession>A0A166SIS2</accession>
<evidence type="ECO:0000256" key="1">
    <source>
        <dbReference type="SAM" id="MobiDB-lite"/>
    </source>
</evidence>
<evidence type="ECO:0000313" key="2">
    <source>
        <dbReference type="EMBL" id="KZP29495.1"/>
    </source>
</evidence>
<gene>
    <name evidence="2" type="ORF">FIBSPDRAFT_946762</name>
</gene>
<reference evidence="2 3" key="1">
    <citation type="journal article" date="2016" name="Mol. Biol. Evol.">
        <title>Comparative Genomics of Early-Diverging Mushroom-Forming Fungi Provides Insights into the Origins of Lignocellulose Decay Capabilities.</title>
        <authorList>
            <person name="Nagy L.G."/>
            <person name="Riley R."/>
            <person name="Tritt A."/>
            <person name="Adam C."/>
            <person name="Daum C."/>
            <person name="Floudas D."/>
            <person name="Sun H."/>
            <person name="Yadav J.S."/>
            <person name="Pangilinan J."/>
            <person name="Larsson K.H."/>
            <person name="Matsuura K."/>
            <person name="Barry K."/>
            <person name="Labutti K."/>
            <person name="Kuo R."/>
            <person name="Ohm R.A."/>
            <person name="Bhattacharya S.S."/>
            <person name="Shirouzu T."/>
            <person name="Yoshinaga Y."/>
            <person name="Martin F.M."/>
            <person name="Grigoriev I.V."/>
            <person name="Hibbett D.S."/>
        </authorList>
    </citation>
    <scope>NUCLEOTIDE SEQUENCE [LARGE SCALE GENOMIC DNA]</scope>
    <source>
        <strain evidence="2 3">CBS 109695</strain>
    </source>
</reference>
<dbReference type="OrthoDB" id="3259884at2759"/>
<keyword evidence="3" id="KW-1185">Reference proteome</keyword>
<feature type="region of interest" description="Disordered" evidence="1">
    <location>
        <begin position="120"/>
        <end position="153"/>
    </location>
</feature>
<protein>
    <submittedName>
        <fullName evidence="2">Uncharacterized protein</fullName>
    </submittedName>
</protein>
<dbReference type="Proteomes" id="UP000076532">
    <property type="component" value="Unassembled WGS sequence"/>
</dbReference>
<evidence type="ECO:0000313" key="3">
    <source>
        <dbReference type="Proteomes" id="UP000076532"/>
    </source>
</evidence>
<name>A0A166SIS2_9AGAM</name>
<organism evidence="2 3">
    <name type="scientific">Athelia psychrophila</name>
    <dbReference type="NCBI Taxonomy" id="1759441"/>
    <lineage>
        <taxon>Eukaryota</taxon>
        <taxon>Fungi</taxon>
        <taxon>Dikarya</taxon>
        <taxon>Basidiomycota</taxon>
        <taxon>Agaricomycotina</taxon>
        <taxon>Agaricomycetes</taxon>
        <taxon>Agaricomycetidae</taxon>
        <taxon>Atheliales</taxon>
        <taxon>Atheliaceae</taxon>
        <taxon>Athelia</taxon>
    </lineage>
</organism>
<dbReference type="EMBL" id="KV417498">
    <property type="protein sequence ID" value="KZP29495.1"/>
    <property type="molecule type" value="Genomic_DNA"/>
</dbReference>